<gene>
    <name evidence="1" type="ORF">SAMN04489726_7166</name>
</gene>
<accession>A0A1H0CDT2</accession>
<evidence type="ECO:0000313" key="1">
    <source>
        <dbReference type="EMBL" id="SDN55973.1"/>
    </source>
</evidence>
<proteinExistence type="predicted"/>
<name>A0A1H0CDT2_ALLAB</name>
<dbReference type="AlphaFoldDB" id="A0A1H0CDT2"/>
<dbReference type="EMBL" id="LT629701">
    <property type="protein sequence ID" value="SDN55973.1"/>
    <property type="molecule type" value="Genomic_DNA"/>
</dbReference>
<dbReference type="STRING" id="211114.SAMN04489726_7166"/>
<sequence length="33" mass="3643">MYATDHVGTCSKCDGEVVRYNGRLICTQCGAQY</sequence>
<reference evidence="1 2" key="1">
    <citation type="submission" date="2016-10" db="EMBL/GenBank/DDBJ databases">
        <authorList>
            <person name="de Groot N.N."/>
        </authorList>
    </citation>
    <scope>NUCLEOTIDE SEQUENCE [LARGE SCALE GENOMIC DNA]</scope>
    <source>
        <strain evidence="1 2">DSM 44149</strain>
    </source>
</reference>
<evidence type="ECO:0000313" key="2">
    <source>
        <dbReference type="Proteomes" id="UP000183376"/>
    </source>
</evidence>
<keyword evidence="2" id="KW-1185">Reference proteome</keyword>
<protein>
    <submittedName>
        <fullName evidence="1">Uncharacterized protein</fullName>
    </submittedName>
</protein>
<dbReference type="Proteomes" id="UP000183376">
    <property type="component" value="Chromosome I"/>
</dbReference>
<organism evidence="1 2">
    <name type="scientific">Allokutzneria albata</name>
    <name type="common">Kibdelosporangium albatum</name>
    <dbReference type="NCBI Taxonomy" id="211114"/>
    <lineage>
        <taxon>Bacteria</taxon>
        <taxon>Bacillati</taxon>
        <taxon>Actinomycetota</taxon>
        <taxon>Actinomycetes</taxon>
        <taxon>Pseudonocardiales</taxon>
        <taxon>Pseudonocardiaceae</taxon>
        <taxon>Allokutzneria</taxon>
    </lineage>
</organism>